<keyword evidence="2" id="KW-1185">Reference proteome</keyword>
<protein>
    <submittedName>
        <fullName evidence="1">Elongation factor P hydroxylase</fullName>
    </submittedName>
</protein>
<organism evidence="1 2">
    <name type="scientific">Larsenimonas rhizosphaerae</name>
    <dbReference type="NCBI Taxonomy" id="2944682"/>
    <lineage>
        <taxon>Bacteria</taxon>
        <taxon>Pseudomonadati</taxon>
        <taxon>Pseudomonadota</taxon>
        <taxon>Gammaproteobacteria</taxon>
        <taxon>Oceanospirillales</taxon>
        <taxon>Halomonadaceae</taxon>
        <taxon>Larsenimonas</taxon>
    </lineage>
</organism>
<dbReference type="Proteomes" id="UP001165678">
    <property type="component" value="Unassembled WGS sequence"/>
</dbReference>
<comment type="caution">
    <text evidence="1">The sequence shown here is derived from an EMBL/GenBank/DDBJ whole genome shotgun (WGS) entry which is preliminary data.</text>
</comment>
<reference evidence="1" key="1">
    <citation type="submission" date="2022-11" db="EMBL/GenBank/DDBJ databases">
        <title>Larsenimonas rhizosphaerae sp. nov., isolated from a tidal mudflat.</title>
        <authorList>
            <person name="Lee S.D."/>
            <person name="Kim I.S."/>
        </authorList>
    </citation>
    <scope>NUCLEOTIDE SEQUENCE</scope>
    <source>
        <strain evidence="1">GH2-1</strain>
    </source>
</reference>
<accession>A0AA41ZFL1</accession>
<gene>
    <name evidence="1" type="ORF">OQ287_06530</name>
</gene>
<dbReference type="EMBL" id="JAPIVE010000001">
    <property type="protein sequence ID" value="MCX2523887.1"/>
    <property type="molecule type" value="Genomic_DNA"/>
</dbReference>
<dbReference type="GO" id="GO:0003746">
    <property type="term" value="F:translation elongation factor activity"/>
    <property type="evidence" value="ECO:0007669"/>
    <property type="project" value="UniProtKB-KW"/>
</dbReference>
<name>A0AA41ZFL1_9GAMM</name>
<evidence type="ECO:0000313" key="2">
    <source>
        <dbReference type="Proteomes" id="UP001165678"/>
    </source>
</evidence>
<dbReference type="InterPro" id="IPR007411">
    <property type="entry name" value="EpmC"/>
</dbReference>
<keyword evidence="1" id="KW-0251">Elongation factor</keyword>
<keyword evidence="1" id="KW-0648">Protein biosynthesis</keyword>
<dbReference type="AlphaFoldDB" id="A0AA41ZFL1"/>
<dbReference type="Pfam" id="PF04315">
    <property type="entry name" value="EpmC"/>
    <property type="match status" value="1"/>
</dbReference>
<proteinExistence type="predicted"/>
<sequence>MLHRTDDLIALFNGVFEPAYSTRLIRGEDEPLYLPASADTPYHRIIFAHDYFTSGLHEISHWCVAGEARRLLEDYGYWYLPDGRNEHEQAAFETVEVQPQAIESLFYAACDLEFNVSVDNLNGAIEVDRHAFAARVCARADALLENGLNNRARAFRCTLQAYYQQGSSCEEAIESGRRCLDDQTLPIDRDNPFPAHEVSA</sequence>
<evidence type="ECO:0000313" key="1">
    <source>
        <dbReference type="EMBL" id="MCX2523887.1"/>
    </source>
</evidence>